<evidence type="ECO:0000313" key="3">
    <source>
        <dbReference type="Proteomes" id="UP001152795"/>
    </source>
</evidence>
<protein>
    <submittedName>
        <fullName evidence="2">Uncharacterized protein</fullName>
    </submittedName>
</protein>
<dbReference type="InterPro" id="IPR002589">
    <property type="entry name" value="Macro_dom"/>
</dbReference>
<feature type="region of interest" description="Disordered" evidence="1">
    <location>
        <begin position="326"/>
        <end position="352"/>
    </location>
</feature>
<dbReference type="Proteomes" id="UP001152795">
    <property type="component" value="Unassembled WGS sequence"/>
</dbReference>
<organism evidence="2 3">
    <name type="scientific">Paramuricea clavata</name>
    <name type="common">Red gorgonian</name>
    <name type="synonym">Violescent sea-whip</name>
    <dbReference type="NCBI Taxonomy" id="317549"/>
    <lineage>
        <taxon>Eukaryota</taxon>
        <taxon>Metazoa</taxon>
        <taxon>Cnidaria</taxon>
        <taxon>Anthozoa</taxon>
        <taxon>Octocorallia</taxon>
        <taxon>Malacalcyonacea</taxon>
        <taxon>Plexauridae</taxon>
        <taxon>Paramuricea</taxon>
    </lineage>
</organism>
<keyword evidence="3" id="KW-1185">Reference proteome</keyword>
<evidence type="ECO:0000313" key="2">
    <source>
        <dbReference type="EMBL" id="CAB4028676.1"/>
    </source>
</evidence>
<dbReference type="Pfam" id="PF01661">
    <property type="entry name" value="Macro"/>
    <property type="match status" value="1"/>
</dbReference>
<dbReference type="PROSITE" id="PS51154">
    <property type="entry name" value="MACRO"/>
    <property type="match status" value="1"/>
</dbReference>
<dbReference type="SUPFAM" id="SSF52949">
    <property type="entry name" value="Macro domain-like"/>
    <property type="match status" value="1"/>
</dbReference>
<feature type="compositionally biased region" description="Acidic residues" evidence="1">
    <location>
        <begin position="187"/>
        <end position="205"/>
    </location>
</feature>
<feature type="non-terminal residue" evidence="2">
    <location>
        <position position="352"/>
    </location>
</feature>
<gene>
    <name evidence="2" type="ORF">PACLA_8A029943</name>
</gene>
<feature type="region of interest" description="Disordered" evidence="1">
    <location>
        <begin position="187"/>
        <end position="211"/>
    </location>
</feature>
<sequence>LTTDNDHINRKVSLWPGDITRLEIDAIVSAAGESLLGSIRVNGHIHQAAGKGLQEEYRKLNGCDIGDAKITSGQKLPAKHVIHTVGPFFQRVRLLESCYNSCLRLVKEHELSSVAFWCISGRAYHGEEYPKIEVAHVALKTVKSWLEENNDWVGRIIFCASSQENLDIYQKLMLQYFPCTIEKDAEETEWSDNDDEKMDTLENDVDDRPTTKLAEGTTETTVGGKDKTAIKLIYNCFSIIQVDATSRVFALKYLNASRRRDKWIQLVCSKHFTEECFVYGSESVENAKSERTSRMKRSKPVTFQNVLNDRQSDILKHDRLRELVENPEKALTTSTADEPDVEPCTSTEQGEM</sequence>
<dbReference type="OrthoDB" id="6133115at2759"/>
<reference evidence="2" key="1">
    <citation type="submission" date="2020-04" db="EMBL/GenBank/DDBJ databases">
        <authorList>
            <person name="Alioto T."/>
            <person name="Alioto T."/>
            <person name="Gomez Garrido J."/>
        </authorList>
    </citation>
    <scope>NUCLEOTIDE SEQUENCE</scope>
    <source>
        <strain evidence="2">A484AB</strain>
    </source>
</reference>
<dbReference type="CDD" id="cd02908">
    <property type="entry name" value="Macro_OAADPr_deacetylase"/>
    <property type="match status" value="1"/>
</dbReference>
<dbReference type="AlphaFoldDB" id="A0A6S7J9E8"/>
<dbReference type="PANTHER" id="PTHR11106:SF27">
    <property type="entry name" value="MACRO DOMAIN-CONTAINING PROTEIN"/>
    <property type="match status" value="1"/>
</dbReference>
<dbReference type="SMART" id="SM00506">
    <property type="entry name" value="A1pp"/>
    <property type="match status" value="1"/>
</dbReference>
<dbReference type="Gene3D" id="3.40.220.10">
    <property type="entry name" value="Leucine Aminopeptidase, subunit E, domain 1"/>
    <property type="match status" value="1"/>
</dbReference>
<dbReference type="EMBL" id="CACRXK020015644">
    <property type="protein sequence ID" value="CAB4028676.1"/>
    <property type="molecule type" value="Genomic_DNA"/>
</dbReference>
<feature type="non-terminal residue" evidence="2">
    <location>
        <position position="1"/>
    </location>
</feature>
<dbReference type="PANTHER" id="PTHR11106">
    <property type="entry name" value="GANGLIOSIDE INDUCED DIFFERENTIATION ASSOCIATED PROTEIN 2-RELATED"/>
    <property type="match status" value="1"/>
</dbReference>
<accession>A0A6S7J9E8</accession>
<proteinExistence type="predicted"/>
<comment type="caution">
    <text evidence="2">The sequence shown here is derived from an EMBL/GenBank/DDBJ whole genome shotgun (WGS) entry which is preliminary data.</text>
</comment>
<evidence type="ECO:0000256" key="1">
    <source>
        <dbReference type="SAM" id="MobiDB-lite"/>
    </source>
</evidence>
<name>A0A6S7J9E8_PARCT</name>
<dbReference type="InterPro" id="IPR043472">
    <property type="entry name" value="Macro_dom-like"/>
</dbReference>